<dbReference type="AlphaFoldDB" id="A0AAD4ETP3"/>
<dbReference type="PANTHER" id="PTHR33112:SF9">
    <property type="entry name" value="HETEROKARYON INCOMPATIBILITY DOMAIN-CONTAINING PROTEIN"/>
    <property type="match status" value="1"/>
</dbReference>
<evidence type="ECO:0000313" key="3">
    <source>
        <dbReference type="Proteomes" id="UP001197093"/>
    </source>
</evidence>
<reference evidence="2" key="1">
    <citation type="submission" date="2023-02" db="EMBL/GenBank/DDBJ databases">
        <authorList>
            <person name="Palmer J.M."/>
        </authorList>
    </citation>
    <scope>NUCLEOTIDE SEQUENCE</scope>
    <source>
        <strain evidence="2">FW57</strain>
    </source>
</reference>
<comment type="caution">
    <text evidence="2">The sequence shown here is derived from an EMBL/GenBank/DDBJ whole genome shotgun (WGS) entry which is preliminary data.</text>
</comment>
<dbReference type="Pfam" id="PF06985">
    <property type="entry name" value="HET"/>
    <property type="match status" value="1"/>
</dbReference>
<evidence type="ECO:0000313" key="2">
    <source>
        <dbReference type="EMBL" id="KAG7287211.1"/>
    </source>
</evidence>
<dbReference type="EMBL" id="JAHCVI010000003">
    <property type="protein sequence ID" value="KAG7287211.1"/>
    <property type="molecule type" value="Genomic_DNA"/>
</dbReference>
<proteinExistence type="predicted"/>
<keyword evidence="3" id="KW-1185">Reference proteome</keyword>
<feature type="domain" description="Heterokaryon incompatibility" evidence="1">
    <location>
        <begin position="392"/>
        <end position="556"/>
    </location>
</feature>
<gene>
    <name evidence="2" type="ORF">NEMBOFW57_006717</name>
</gene>
<evidence type="ECO:0000259" key="1">
    <source>
        <dbReference type="Pfam" id="PF06985"/>
    </source>
</evidence>
<dbReference type="InterPro" id="IPR010730">
    <property type="entry name" value="HET"/>
</dbReference>
<protein>
    <recommendedName>
        <fullName evidence="1">Heterokaryon incompatibility domain-containing protein</fullName>
    </recommendedName>
</protein>
<dbReference type="Proteomes" id="UP001197093">
    <property type="component" value="Unassembled WGS sequence"/>
</dbReference>
<accession>A0AAD4ETP3</accession>
<organism evidence="2 3">
    <name type="scientific">Staphylotrichum longicolle</name>
    <dbReference type="NCBI Taxonomy" id="669026"/>
    <lineage>
        <taxon>Eukaryota</taxon>
        <taxon>Fungi</taxon>
        <taxon>Dikarya</taxon>
        <taxon>Ascomycota</taxon>
        <taxon>Pezizomycotina</taxon>
        <taxon>Sordariomycetes</taxon>
        <taxon>Sordariomycetidae</taxon>
        <taxon>Sordariales</taxon>
        <taxon>Chaetomiaceae</taxon>
        <taxon>Staphylotrichum</taxon>
    </lineage>
</organism>
<sequence length="858" mass="95789">MRVLPLSLTSRDYRTAQEIHTFLLQAPRREPPDLTADITATFGLPPEAYTPRLAEYLVLALETTVEGAPMYDWYRARGTGFGDAYWAAREAASDSLIGVWHVAEVEWDETGKYASKPAQIVKTLLALGILTKETDMQSQSGSLREGSRMIRDTGLWLGRWAARTITAPLMGVCLVCNNLQPRGHENVLGQTPHSVTKTRYGQPQTRTDIVKEPALVLTKIETKELLRCRDVDPKTGKPFRDCRYCRLLCDIFDAFFIDEFMSWITDTRCGMHFEVGLMIRQGAPLIINCCGSFTWDKYIMWPRVDLEMFAETPHMLAVPGVPTMGLTLPRVMDTRDPSCLQFARASLDECQHAHPACAKTPTDFVPTRLLDVGTKDDDEIRLCEGLPAPLSWVALSHCWGGSKPLNLLTSNVAELKQNINFADLPATFQDAIRVCRGLSVPFLWIDSLCIIQNDDDDWNREAAQMGRVYNDAFLVVLAASSEKPEVPFLGERGGDWATKQFDFETPDGMVVPIKVRKRHLLAAPLDHGPYEPPFSDSWATLKRVGSVYKRGWCFQEAYLATRALHFAPGSLIYECKTQRRSQDTPPPYSQLLPGTLGHVPDEVKWSLLIKGYTARQLTKGSDKLHAVAGIAQLVPQASRSPYLAGLWGESLLGDLMWQVMAIADRSVTVMTFTADDQQAPSWSWASINHGVLWNDYKKFEPLAVVLEAHCPLVRADNRFGDVSGGRVVLRGRLRPCVVTHSMQKRQHHAFYVRPDGTKSREQWFLGDGCIIPVAGTDGEEPIARRASPLKEYYAGMRDFEAGAAFFCIARTGRLGYDHVGLIISPSETHTGTMERIGAITNLSSDWFDGGQDTVVTLS</sequence>
<name>A0AAD4ETP3_9PEZI</name>
<dbReference type="PANTHER" id="PTHR33112">
    <property type="entry name" value="DOMAIN PROTEIN, PUTATIVE-RELATED"/>
    <property type="match status" value="1"/>
</dbReference>